<dbReference type="InterPro" id="IPR001461">
    <property type="entry name" value="Aspartic_peptidase_A1"/>
</dbReference>
<dbReference type="InterPro" id="IPR034164">
    <property type="entry name" value="Pepsin-like_dom"/>
</dbReference>
<evidence type="ECO:0000256" key="2">
    <source>
        <dbReference type="PIRSR" id="PIRSR601461-1"/>
    </source>
</evidence>
<dbReference type="CDD" id="cd05471">
    <property type="entry name" value="pepsin_like"/>
    <property type="match status" value="1"/>
</dbReference>
<dbReference type="Gene3D" id="2.40.70.10">
    <property type="entry name" value="Acid Proteases"/>
    <property type="match status" value="2"/>
</dbReference>
<dbReference type="FunFam" id="2.40.70.10:FF:000008">
    <property type="entry name" value="Cathepsin D"/>
    <property type="match status" value="1"/>
</dbReference>
<dbReference type="Pfam" id="PF00026">
    <property type="entry name" value="Asp"/>
    <property type="match status" value="1"/>
</dbReference>
<evidence type="ECO:0000256" key="3">
    <source>
        <dbReference type="RuleBase" id="RU000454"/>
    </source>
</evidence>
<feature type="active site" evidence="2">
    <location>
        <position position="96"/>
    </location>
</feature>
<keyword evidence="3" id="KW-0064">Aspartyl protease</keyword>
<keyword evidence="3" id="KW-0378">Hydrolase</keyword>
<reference evidence="5" key="1">
    <citation type="submission" date="2015-07" db="EMBL/GenBank/DDBJ databases">
        <title>Transcriptome Assembly of Anthurium amnicola.</title>
        <authorList>
            <person name="Suzuki J."/>
        </authorList>
    </citation>
    <scope>NUCLEOTIDE SEQUENCE</scope>
</reference>
<evidence type="ECO:0000259" key="4">
    <source>
        <dbReference type="PROSITE" id="PS51767"/>
    </source>
</evidence>
<evidence type="ECO:0000256" key="1">
    <source>
        <dbReference type="ARBA" id="ARBA00007447"/>
    </source>
</evidence>
<dbReference type="AlphaFoldDB" id="A0A1D1XKB8"/>
<dbReference type="EMBL" id="GDJX01025089">
    <property type="protein sequence ID" value="JAT42847.1"/>
    <property type="molecule type" value="Transcribed_RNA"/>
</dbReference>
<keyword evidence="3" id="KW-0645">Protease</keyword>
<dbReference type="GO" id="GO:0004190">
    <property type="term" value="F:aspartic-type endopeptidase activity"/>
    <property type="evidence" value="ECO:0007669"/>
    <property type="project" value="UniProtKB-KW"/>
</dbReference>
<dbReference type="SUPFAM" id="SSF50630">
    <property type="entry name" value="Acid proteases"/>
    <property type="match status" value="1"/>
</dbReference>
<dbReference type="PANTHER" id="PTHR47966">
    <property type="entry name" value="BETA-SITE APP-CLEAVING ENZYME, ISOFORM A-RELATED"/>
    <property type="match status" value="1"/>
</dbReference>
<dbReference type="InterPro" id="IPR001969">
    <property type="entry name" value="Aspartic_peptidase_AS"/>
</dbReference>
<comment type="similarity">
    <text evidence="1 3">Belongs to the peptidase A1 family.</text>
</comment>
<dbReference type="PRINTS" id="PR00792">
    <property type="entry name" value="PEPSIN"/>
</dbReference>
<feature type="active site" evidence="2">
    <location>
        <position position="280"/>
    </location>
</feature>
<dbReference type="PANTHER" id="PTHR47966:SF75">
    <property type="entry name" value="ENDOPEPTIDASE (CTSD), PUTATIVE (AFU_ORTHOLOGUE AFUA_4G07040)-RELATED"/>
    <property type="match status" value="1"/>
</dbReference>
<feature type="domain" description="Peptidase A1" evidence="4">
    <location>
        <begin position="80"/>
        <end position="386"/>
    </location>
</feature>
<name>A0A1D1XKB8_9ARAE</name>
<organism evidence="5">
    <name type="scientific">Anthurium amnicola</name>
    <dbReference type="NCBI Taxonomy" id="1678845"/>
    <lineage>
        <taxon>Eukaryota</taxon>
        <taxon>Viridiplantae</taxon>
        <taxon>Streptophyta</taxon>
        <taxon>Embryophyta</taxon>
        <taxon>Tracheophyta</taxon>
        <taxon>Spermatophyta</taxon>
        <taxon>Magnoliopsida</taxon>
        <taxon>Liliopsida</taxon>
        <taxon>Araceae</taxon>
        <taxon>Pothoideae</taxon>
        <taxon>Potheae</taxon>
        <taxon>Anthurium</taxon>
    </lineage>
</organism>
<accession>A0A1D1XKB8</accession>
<proteinExistence type="inferred from homology"/>
<sequence length="389" mass="42333">FHSGKKSIRYFSITRNMSTIYRIPLTKNEPSSKYSWKERVDIHLNIAKSKYGRLTDPRTLKEVAAKGDEPISDYSSDIGYFGPATLGGQQFQLLFDTGSADLWVPKVGYNHGAGSQHNTFDTKKSSTFKTDKQPFSITYGTGHTSGIAATDTFDFAGFSIENQAFGLADTVSDDFKDSPFDGILGMAFDQLAELRAPTPFQNLVNQHEVSSSVFAFLLGRQKDGTSKNSELTIGGVDPKFSSHIKFNKVVDGRGFWQIALDDAQVNEKQVEIQGKEAIIDTGTTLVIIPPADADAIHNAIPGATKQSGTYLIPSDTDAVVSFTFGGATYHIKTEDLIVDDAGNGLSVSGIQGDNMPGMEDTWLVGDVFLKNVYNAYDVNKKAVGFAQVK</sequence>
<dbReference type="InterPro" id="IPR033121">
    <property type="entry name" value="PEPTIDASE_A1"/>
</dbReference>
<dbReference type="PROSITE" id="PS00141">
    <property type="entry name" value="ASP_PROTEASE"/>
    <property type="match status" value="2"/>
</dbReference>
<dbReference type="InterPro" id="IPR021109">
    <property type="entry name" value="Peptidase_aspartic_dom_sf"/>
</dbReference>
<dbReference type="GO" id="GO:0006508">
    <property type="term" value="P:proteolysis"/>
    <property type="evidence" value="ECO:0007669"/>
    <property type="project" value="UniProtKB-KW"/>
</dbReference>
<protein>
    <submittedName>
        <fullName evidence="5">Putative aspartic-type endopeptidase CTSD</fullName>
    </submittedName>
</protein>
<evidence type="ECO:0000313" key="5">
    <source>
        <dbReference type="EMBL" id="JAT42847.1"/>
    </source>
</evidence>
<feature type="non-terminal residue" evidence="5">
    <location>
        <position position="1"/>
    </location>
</feature>
<gene>
    <name evidence="5" type="primary">CTSD_5</name>
    <name evidence="5" type="ORF">g.51033</name>
</gene>
<dbReference type="PROSITE" id="PS51767">
    <property type="entry name" value="PEPTIDASE_A1"/>
    <property type="match status" value="1"/>
</dbReference>